<feature type="region of interest" description="Disordered" evidence="2">
    <location>
        <begin position="26"/>
        <end position="78"/>
    </location>
</feature>
<dbReference type="Pfam" id="PF09329">
    <property type="entry name" value="zf-primase"/>
    <property type="match status" value="1"/>
</dbReference>
<evidence type="ECO:0000313" key="5">
    <source>
        <dbReference type="Proteomes" id="UP000886523"/>
    </source>
</evidence>
<dbReference type="GO" id="GO:0003688">
    <property type="term" value="F:DNA replication origin binding"/>
    <property type="evidence" value="ECO:0007669"/>
    <property type="project" value="TreeGrafter"/>
</dbReference>
<evidence type="ECO:0000256" key="1">
    <source>
        <dbReference type="ARBA" id="ARBA00009679"/>
    </source>
</evidence>
<dbReference type="GO" id="GO:0043596">
    <property type="term" value="C:nuclear replication fork"/>
    <property type="evidence" value="ECO:0007669"/>
    <property type="project" value="TreeGrafter"/>
</dbReference>
<feature type="compositionally biased region" description="Polar residues" evidence="2">
    <location>
        <begin position="413"/>
        <end position="424"/>
    </location>
</feature>
<protein>
    <recommendedName>
        <fullName evidence="3">Zinc finger Mcm10/DnaG-type domain-containing protein</fullName>
    </recommendedName>
</protein>
<feature type="region of interest" description="Disordered" evidence="2">
    <location>
        <begin position="559"/>
        <end position="615"/>
    </location>
</feature>
<dbReference type="Proteomes" id="UP000886523">
    <property type="component" value="Unassembled WGS sequence"/>
</dbReference>
<dbReference type="InterPro" id="IPR015408">
    <property type="entry name" value="Znf_Mcm10/DnaG"/>
</dbReference>
<dbReference type="GO" id="GO:0003697">
    <property type="term" value="F:single-stranded DNA binding"/>
    <property type="evidence" value="ECO:0007669"/>
    <property type="project" value="InterPro"/>
</dbReference>
<reference evidence="4" key="1">
    <citation type="journal article" date="2020" name="Nat. Commun.">
        <title>Large-scale genome sequencing of mycorrhizal fungi provides insights into the early evolution of symbiotic traits.</title>
        <authorList>
            <person name="Miyauchi S."/>
            <person name="Kiss E."/>
            <person name="Kuo A."/>
            <person name="Drula E."/>
            <person name="Kohler A."/>
            <person name="Sanchez-Garcia M."/>
            <person name="Morin E."/>
            <person name="Andreopoulos B."/>
            <person name="Barry K.W."/>
            <person name="Bonito G."/>
            <person name="Buee M."/>
            <person name="Carver A."/>
            <person name="Chen C."/>
            <person name="Cichocki N."/>
            <person name="Clum A."/>
            <person name="Culley D."/>
            <person name="Crous P.W."/>
            <person name="Fauchery L."/>
            <person name="Girlanda M."/>
            <person name="Hayes R.D."/>
            <person name="Keri Z."/>
            <person name="LaButti K."/>
            <person name="Lipzen A."/>
            <person name="Lombard V."/>
            <person name="Magnuson J."/>
            <person name="Maillard F."/>
            <person name="Murat C."/>
            <person name="Nolan M."/>
            <person name="Ohm R.A."/>
            <person name="Pangilinan J."/>
            <person name="Pereira M.F."/>
            <person name="Perotto S."/>
            <person name="Peter M."/>
            <person name="Pfister S."/>
            <person name="Riley R."/>
            <person name="Sitrit Y."/>
            <person name="Stielow J.B."/>
            <person name="Szollosi G."/>
            <person name="Zifcakova L."/>
            <person name="Stursova M."/>
            <person name="Spatafora J.W."/>
            <person name="Tedersoo L."/>
            <person name="Vaario L.M."/>
            <person name="Yamada A."/>
            <person name="Yan M."/>
            <person name="Wang P."/>
            <person name="Xu J."/>
            <person name="Bruns T."/>
            <person name="Baldrian P."/>
            <person name="Vilgalys R."/>
            <person name="Dunand C."/>
            <person name="Henrissat B."/>
            <person name="Grigoriev I.V."/>
            <person name="Hibbett D."/>
            <person name="Nagy L.G."/>
            <person name="Martin F.M."/>
        </authorList>
    </citation>
    <scope>NUCLEOTIDE SEQUENCE</scope>
    <source>
        <strain evidence="4">UP504</strain>
    </source>
</reference>
<accession>A0A9P6AF28</accession>
<name>A0A9P6AF28_9AGAM</name>
<dbReference type="GO" id="GO:0006270">
    <property type="term" value="P:DNA replication initiation"/>
    <property type="evidence" value="ECO:0007669"/>
    <property type="project" value="InterPro"/>
</dbReference>
<feature type="compositionally biased region" description="Low complexity" evidence="2">
    <location>
        <begin position="379"/>
        <end position="390"/>
    </location>
</feature>
<gene>
    <name evidence="4" type="ORF">BS47DRAFT_1322574</name>
</gene>
<evidence type="ECO:0000256" key="2">
    <source>
        <dbReference type="SAM" id="MobiDB-lite"/>
    </source>
</evidence>
<feature type="compositionally biased region" description="Basic and acidic residues" evidence="2">
    <location>
        <begin position="68"/>
        <end position="77"/>
    </location>
</feature>
<dbReference type="EMBL" id="MU129205">
    <property type="protein sequence ID" value="KAF9504663.1"/>
    <property type="molecule type" value="Genomic_DNA"/>
</dbReference>
<dbReference type="OrthoDB" id="202825at2759"/>
<evidence type="ECO:0000259" key="3">
    <source>
        <dbReference type="Pfam" id="PF09329"/>
    </source>
</evidence>
<dbReference type="PANTHER" id="PTHR13454">
    <property type="entry name" value="PROTEIN MCM10 HOMOLOG"/>
    <property type="match status" value="1"/>
</dbReference>
<dbReference type="InterPro" id="IPR040184">
    <property type="entry name" value="Mcm10"/>
</dbReference>
<dbReference type="PANTHER" id="PTHR13454:SF11">
    <property type="entry name" value="PROTEIN MCM10 HOMOLOG"/>
    <property type="match status" value="1"/>
</dbReference>
<keyword evidence="5" id="KW-1185">Reference proteome</keyword>
<sequence>MSSQKERQLRAQMAALQAELDAELVREEEKRKKARDTRVPATPSPKKESKDTRGTYPSRRVSAPVFKRNADKEKRSDLVPTVARPSKMVDALDQLNLPKTEVLTQTEVPVGPPSIDSPPPFDDPHFKRHEPNSHINLKSREFSHEDLQEYLRGRYYISPSRLYYVARLTPNRQAYEVPVAGDWVTIAVIAERGPISVSRAKSTADSSGDGPKKTSGRKYLTLKLVDFGRTGSDSQSSKAVIKGDAVLNLILFEADSYSTIRNSDGLSDRVYRGGSGGAFEACANFRQGAVIAILNSKILKPFQKGAAKPHPTDNVLALTPEDASSIVIIGQSRDLGTCHALKRDGKQCGSWCDLRVSEICEYHIQHSIQSRRASRPEFSTGTSGMASTSGRLHRGSTAPDTARKWGLLPRAGSNPSATKTSASLGGSTTYVLPGQVISFSSSISSGPEYVGEAMGREKHERKKRKREAEVQELELQKLLEKDGGNSEGAKTLAKAREAILGKLVKPGPKDRDNDVASSEDSRPRKRVFSATDIQRIGFDPTAKQGKRLRDDEKTVQVLNELQSSKPKVKLGPRPGPKIRSGVSIPAAPPSASPAKQPNAIGAESSATTLSSRSCTYMMMMS</sequence>
<feature type="region of interest" description="Disordered" evidence="2">
    <location>
        <begin position="447"/>
        <end position="468"/>
    </location>
</feature>
<feature type="domain" description="Zinc finger Mcm10/DnaG-type" evidence="3">
    <location>
        <begin position="330"/>
        <end position="375"/>
    </location>
</feature>
<feature type="region of interest" description="Disordered" evidence="2">
    <location>
        <begin position="501"/>
        <end position="528"/>
    </location>
</feature>
<organism evidence="4 5">
    <name type="scientific">Hydnum rufescens UP504</name>
    <dbReference type="NCBI Taxonomy" id="1448309"/>
    <lineage>
        <taxon>Eukaryota</taxon>
        <taxon>Fungi</taxon>
        <taxon>Dikarya</taxon>
        <taxon>Basidiomycota</taxon>
        <taxon>Agaricomycotina</taxon>
        <taxon>Agaricomycetes</taxon>
        <taxon>Cantharellales</taxon>
        <taxon>Hydnaceae</taxon>
        <taxon>Hydnum</taxon>
    </lineage>
</organism>
<feature type="compositionally biased region" description="Polar residues" evidence="2">
    <location>
        <begin position="604"/>
        <end position="614"/>
    </location>
</feature>
<dbReference type="Gene3D" id="2.40.50.140">
    <property type="entry name" value="Nucleic acid-binding proteins"/>
    <property type="match status" value="1"/>
</dbReference>
<comment type="caution">
    <text evidence="4">The sequence shown here is derived from an EMBL/GenBank/DDBJ whole genome shotgun (WGS) entry which is preliminary data.</text>
</comment>
<feature type="compositionally biased region" description="Basic and acidic residues" evidence="2">
    <location>
        <begin position="507"/>
        <end position="522"/>
    </location>
</feature>
<dbReference type="InterPro" id="IPR012340">
    <property type="entry name" value="NA-bd_OB-fold"/>
</dbReference>
<dbReference type="AlphaFoldDB" id="A0A9P6AF28"/>
<comment type="similarity">
    <text evidence="1">Belongs to the MCM10 family.</text>
</comment>
<feature type="region of interest" description="Disordered" evidence="2">
    <location>
        <begin position="373"/>
        <end position="424"/>
    </location>
</feature>
<proteinExistence type="inferred from homology"/>
<evidence type="ECO:0000313" key="4">
    <source>
        <dbReference type="EMBL" id="KAF9504663.1"/>
    </source>
</evidence>